<comment type="cofactor">
    <cofactor evidence="1">
        <name>Zn(2+)</name>
        <dbReference type="ChEBI" id="CHEBI:29105"/>
    </cofactor>
</comment>
<keyword evidence="7" id="KW-0862">Zinc</keyword>
<evidence type="ECO:0000256" key="7">
    <source>
        <dbReference type="ARBA" id="ARBA00022833"/>
    </source>
</evidence>
<keyword evidence="12" id="KW-1185">Reference proteome</keyword>
<keyword evidence="6" id="KW-0479">Metal-binding</keyword>
<evidence type="ECO:0000256" key="5">
    <source>
        <dbReference type="ARBA" id="ARBA00018141"/>
    </source>
</evidence>
<proteinExistence type="inferred from homology"/>
<comment type="similarity">
    <text evidence="3">Belongs to the PTPS family. QueD subfamily.</text>
</comment>
<reference evidence="11 12" key="1">
    <citation type="submission" date="2020-08" db="EMBL/GenBank/DDBJ databases">
        <title>Genomic Encyclopedia of Type Strains, Phase IV (KMG-IV): sequencing the most valuable type-strain genomes for metagenomic binning, comparative biology and taxonomic classification.</title>
        <authorList>
            <person name="Goeker M."/>
        </authorList>
    </citation>
    <scope>NUCLEOTIDE SEQUENCE [LARGE SCALE GENOMIC DNA]</scope>
    <source>
        <strain evidence="11 12">DSM 103733</strain>
    </source>
</reference>
<dbReference type="Proteomes" id="UP000538666">
    <property type="component" value="Unassembled WGS sequence"/>
</dbReference>
<dbReference type="SUPFAM" id="SSF55620">
    <property type="entry name" value="Tetrahydrobiopterin biosynthesis enzymes-like"/>
    <property type="match status" value="1"/>
</dbReference>
<dbReference type="GO" id="GO:0003874">
    <property type="term" value="F:6-pyruvoyltetrahydropterin synthase activity"/>
    <property type="evidence" value="ECO:0007669"/>
    <property type="project" value="InterPro"/>
</dbReference>
<dbReference type="PANTHER" id="PTHR12589">
    <property type="entry name" value="PYRUVOYL TETRAHYDROBIOPTERIN SYNTHASE"/>
    <property type="match status" value="1"/>
</dbReference>
<dbReference type="Gene3D" id="3.30.479.10">
    <property type="entry name" value="6-pyruvoyl tetrahydropterin synthase/QueD"/>
    <property type="match status" value="1"/>
</dbReference>
<evidence type="ECO:0000256" key="3">
    <source>
        <dbReference type="ARBA" id="ARBA00008900"/>
    </source>
</evidence>
<dbReference type="Pfam" id="PF01242">
    <property type="entry name" value="PTPS"/>
    <property type="match status" value="1"/>
</dbReference>
<dbReference type="InterPro" id="IPR022470">
    <property type="entry name" value="PTPS_Cys_AS"/>
</dbReference>
<dbReference type="EC" id="4.1.2.50" evidence="4"/>
<dbReference type="GO" id="GO:0046872">
    <property type="term" value="F:metal ion binding"/>
    <property type="evidence" value="ECO:0007669"/>
    <property type="project" value="UniProtKB-KW"/>
</dbReference>
<dbReference type="InterPro" id="IPR038418">
    <property type="entry name" value="6-PTP_synth/QueD_sf"/>
</dbReference>
<comment type="catalytic activity">
    <reaction evidence="10">
        <text>7,8-dihydroneopterin 3'-triphosphate + H2O = 6-carboxy-5,6,7,8-tetrahydropterin + triphosphate + acetaldehyde + 2 H(+)</text>
        <dbReference type="Rhea" id="RHEA:27966"/>
        <dbReference type="ChEBI" id="CHEBI:15343"/>
        <dbReference type="ChEBI" id="CHEBI:15377"/>
        <dbReference type="ChEBI" id="CHEBI:15378"/>
        <dbReference type="ChEBI" id="CHEBI:18036"/>
        <dbReference type="ChEBI" id="CHEBI:58462"/>
        <dbReference type="ChEBI" id="CHEBI:61032"/>
        <dbReference type="EC" id="4.1.2.50"/>
    </reaction>
</comment>
<evidence type="ECO:0000313" key="12">
    <source>
        <dbReference type="Proteomes" id="UP000538666"/>
    </source>
</evidence>
<dbReference type="RefSeq" id="WP_050061720.1">
    <property type="nucleotide sequence ID" value="NZ_JACHEK010000006.1"/>
</dbReference>
<dbReference type="GO" id="GO:0006729">
    <property type="term" value="P:tetrahydrobiopterin biosynthetic process"/>
    <property type="evidence" value="ECO:0007669"/>
    <property type="project" value="InterPro"/>
</dbReference>
<evidence type="ECO:0000256" key="4">
    <source>
        <dbReference type="ARBA" id="ARBA00012982"/>
    </source>
</evidence>
<evidence type="ECO:0000256" key="2">
    <source>
        <dbReference type="ARBA" id="ARBA00005061"/>
    </source>
</evidence>
<keyword evidence="8 11" id="KW-0456">Lyase</keyword>
<evidence type="ECO:0000256" key="1">
    <source>
        <dbReference type="ARBA" id="ARBA00001947"/>
    </source>
</evidence>
<protein>
    <recommendedName>
        <fullName evidence="5">6-carboxy-5,6,7,8-tetrahydropterin synthase</fullName>
        <ecNumber evidence="4">4.1.2.50</ecNumber>
    </recommendedName>
    <alternativeName>
        <fullName evidence="9">Queuosine biosynthesis protein QueD</fullName>
    </alternativeName>
</protein>
<accession>A0A841JUY9</accession>
<organism evidence="11 12">
    <name type="scientific">Silvibacterium bohemicum</name>
    <dbReference type="NCBI Taxonomy" id="1577686"/>
    <lineage>
        <taxon>Bacteria</taxon>
        <taxon>Pseudomonadati</taxon>
        <taxon>Acidobacteriota</taxon>
        <taxon>Terriglobia</taxon>
        <taxon>Terriglobales</taxon>
        <taxon>Acidobacteriaceae</taxon>
        <taxon>Silvibacterium</taxon>
    </lineage>
</organism>
<sequence length="153" mass="17205">MKAYFGRRYTLSASHRLHSENLSEIENQAIYGKCNNPYGHGHNYIVEVVMGGQVDPETGMVSDLVELDACVRKEILDRFDHTNLNTHACFQNLVPTTENFNIVIHDLLRTAFMKAELSVVRVEETSNNSFEYPVANSFERSRGAHSRGKGSAA</sequence>
<name>A0A841JUY9_9BACT</name>
<evidence type="ECO:0000256" key="6">
    <source>
        <dbReference type="ARBA" id="ARBA00022723"/>
    </source>
</evidence>
<dbReference type="EMBL" id="JACHEK010000006">
    <property type="protein sequence ID" value="MBB6145156.1"/>
    <property type="molecule type" value="Genomic_DNA"/>
</dbReference>
<evidence type="ECO:0000256" key="10">
    <source>
        <dbReference type="ARBA" id="ARBA00048807"/>
    </source>
</evidence>
<evidence type="ECO:0000313" key="11">
    <source>
        <dbReference type="EMBL" id="MBB6145156.1"/>
    </source>
</evidence>
<gene>
    <name evidence="11" type="ORF">HNQ77_003114</name>
</gene>
<dbReference type="PANTHER" id="PTHR12589:SF7">
    <property type="entry name" value="6-PYRUVOYL TETRAHYDROBIOPTERIN SYNTHASE"/>
    <property type="match status" value="1"/>
</dbReference>
<dbReference type="UniPathway" id="UPA00391"/>
<dbReference type="PROSITE" id="PS00987">
    <property type="entry name" value="PTPS_1"/>
    <property type="match status" value="1"/>
</dbReference>
<evidence type="ECO:0000256" key="8">
    <source>
        <dbReference type="ARBA" id="ARBA00023239"/>
    </source>
</evidence>
<dbReference type="InterPro" id="IPR007115">
    <property type="entry name" value="6-PTP_synth/QueD"/>
</dbReference>
<evidence type="ECO:0000256" key="9">
    <source>
        <dbReference type="ARBA" id="ARBA00031449"/>
    </source>
</evidence>
<dbReference type="AlphaFoldDB" id="A0A841JUY9"/>
<comment type="pathway">
    <text evidence="2">Purine metabolism; 7-cyano-7-deazaguanine biosynthesis.</text>
</comment>
<dbReference type="FunFam" id="3.30.479.10:FF:000003">
    <property type="entry name" value="6-pyruvoyl tetrahydrobiopterin synthase"/>
    <property type="match status" value="1"/>
</dbReference>
<comment type="caution">
    <text evidence="11">The sequence shown here is derived from an EMBL/GenBank/DDBJ whole genome shotgun (WGS) entry which is preliminary data.</text>
</comment>
<dbReference type="OrthoDB" id="9804698at2"/>
<dbReference type="GO" id="GO:0070497">
    <property type="term" value="F:6-carboxytetrahydropterin synthase activity"/>
    <property type="evidence" value="ECO:0007669"/>
    <property type="project" value="UniProtKB-EC"/>
</dbReference>